<dbReference type="RefSeq" id="WP_169413091.1">
    <property type="nucleotide sequence ID" value="NZ_JAAXKZ010000037.1"/>
</dbReference>
<organism evidence="1 2">
    <name type="scientific">Pseudonocardia bannensis</name>
    <dbReference type="NCBI Taxonomy" id="630973"/>
    <lineage>
        <taxon>Bacteria</taxon>
        <taxon>Bacillati</taxon>
        <taxon>Actinomycetota</taxon>
        <taxon>Actinomycetes</taxon>
        <taxon>Pseudonocardiales</taxon>
        <taxon>Pseudonocardiaceae</taxon>
        <taxon>Pseudonocardia</taxon>
    </lineage>
</organism>
<dbReference type="Proteomes" id="UP000586918">
    <property type="component" value="Unassembled WGS sequence"/>
</dbReference>
<gene>
    <name evidence="1" type="ORF">HF519_12560</name>
</gene>
<evidence type="ECO:0000313" key="2">
    <source>
        <dbReference type="Proteomes" id="UP000586918"/>
    </source>
</evidence>
<name>A0A848DI73_9PSEU</name>
<keyword evidence="2" id="KW-1185">Reference proteome</keyword>
<reference evidence="1 2" key="1">
    <citation type="submission" date="2020-04" db="EMBL/GenBank/DDBJ databases">
        <authorList>
            <person name="Klaysubun C."/>
            <person name="Duangmal K."/>
            <person name="Lipun K."/>
        </authorList>
    </citation>
    <scope>NUCLEOTIDE SEQUENCE [LARGE SCALE GENOMIC DNA]</scope>
    <source>
        <strain evidence="1 2">DSM 45300</strain>
    </source>
</reference>
<sequence>MVAVDVFETVLRESIDRAQHALQLAQRDEQSLEEHQHAARLLDLLDRARAYDIDTTGWVEPSVLASVPISTGEGA</sequence>
<proteinExistence type="predicted"/>
<evidence type="ECO:0000313" key="1">
    <source>
        <dbReference type="EMBL" id="NMH92388.1"/>
    </source>
</evidence>
<dbReference type="EMBL" id="JAAXKZ010000037">
    <property type="protein sequence ID" value="NMH92388.1"/>
    <property type="molecule type" value="Genomic_DNA"/>
</dbReference>
<accession>A0A848DI73</accession>
<comment type="caution">
    <text evidence="1">The sequence shown here is derived from an EMBL/GenBank/DDBJ whole genome shotgun (WGS) entry which is preliminary data.</text>
</comment>
<protein>
    <submittedName>
        <fullName evidence="1">Uncharacterized protein</fullName>
    </submittedName>
</protein>
<dbReference type="AlphaFoldDB" id="A0A848DI73"/>